<keyword evidence="3" id="KW-1185">Reference proteome</keyword>
<reference evidence="2" key="1">
    <citation type="submission" date="2019-03" db="EMBL/GenBank/DDBJ databases">
        <title>WGS assembly of Setaria viridis.</title>
        <authorList>
            <person name="Huang P."/>
            <person name="Jenkins J."/>
            <person name="Grimwood J."/>
            <person name="Barry K."/>
            <person name="Healey A."/>
            <person name="Mamidi S."/>
            <person name="Sreedasyam A."/>
            <person name="Shu S."/>
            <person name="Feldman M."/>
            <person name="Wu J."/>
            <person name="Yu Y."/>
            <person name="Chen C."/>
            <person name="Johnson J."/>
            <person name="Rokhsar D."/>
            <person name="Baxter I."/>
            <person name="Schmutz J."/>
            <person name="Brutnell T."/>
            <person name="Kellogg E."/>
        </authorList>
    </citation>
    <scope>NUCLEOTIDE SEQUENCE [LARGE SCALE GENOMIC DNA]</scope>
</reference>
<accession>A0A4U6U3W4</accession>
<dbReference type="AlphaFoldDB" id="A0A4U6U3W4"/>
<dbReference type="Gramene" id="TKW08814">
    <property type="protein sequence ID" value="TKW08814"/>
    <property type="gene ID" value="SEVIR_6G049800v2"/>
</dbReference>
<proteinExistence type="predicted"/>
<organism evidence="2 3">
    <name type="scientific">Setaria viridis</name>
    <name type="common">Green bristlegrass</name>
    <name type="synonym">Setaria italica subsp. viridis</name>
    <dbReference type="NCBI Taxonomy" id="4556"/>
    <lineage>
        <taxon>Eukaryota</taxon>
        <taxon>Viridiplantae</taxon>
        <taxon>Streptophyta</taxon>
        <taxon>Embryophyta</taxon>
        <taxon>Tracheophyta</taxon>
        <taxon>Spermatophyta</taxon>
        <taxon>Magnoliopsida</taxon>
        <taxon>Liliopsida</taxon>
        <taxon>Poales</taxon>
        <taxon>Poaceae</taxon>
        <taxon>PACMAD clade</taxon>
        <taxon>Panicoideae</taxon>
        <taxon>Panicodae</taxon>
        <taxon>Paniceae</taxon>
        <taxon>Cenchrinae</taxon>
        <taxon>Setaria</taxon>
    </lineage>
</organism>
<name>A0A4U6U3W4_SETVI</name>
<dbReference type="EMBL" id="CM016557">
    <property type="protein sequence ID" value="TKW08814.1"/>
    <property type="molecule type" value="Genomic_DNA"/>
</dbReference>
<protein>
    <submittedName>
        <fullName evidence="2">Uncharacterized protein</fullName>
    </submittedName>
</protein>
<evidence type="ECO:0000313" key="2">
    <source>
        <dbReference type="EMBL" id="TKW08814.1"/>
    </source>
</evidence>
<feature type="region of interest" description="Disordered" evidence="1">
    <location>
        <begin position="1"/>
        <end position="53"/>
    </location>
</feature>
<feature type="region of interest" description="Disordered" evidence="1">
    <location>
        <begin position="66"/>
        <end position="127"/>
    </location>
</feature>
<feature type="region of interest" description="Disordered" evidence="1">
    <location>
        <begin position="160"/>
        <end position="246"/>
    </location>
</feature>
<evidence type="ECO:0000313" key="3">
    <source>
        <dbReference type="Proteomes" id="UP000298652"/>
    </source>
</evidence>
<evidence type="ECO:0000256" key="1">
    <source>
        <dbReference type="SAM" id="MobiDB-lite"/>
    </source>
</evidence>
<sequence length="246" mass="25338">MGGLDPRRMDRGRPRARVHGARTSGGGAPSHLAAAPKSWRHRARGHGYGGGGVPSVVSRAVAGGNSDAATVVGPGRPAADALNGTRQRRPRDARAAGDGTPRPAGRGTHHRLPCTQGNVTSRIPDPPAVGCAELPSARLSPRPCARYQRRAFRVPRRRTVAPHATPGSTVRTYPRPSPDTAIPVQSDASTPARGMPGATKPNHYHAPSLRGRSRGAGGAVQVCSASAAPPNPVRGAGAPSTSRSSR</sequence>
<gene>
    <name evidence="2" type="ORF">SEVIR_6G049800v2</name>
</gene>
<dbReference type="Proteomes" id="UP000298652">
    <property type="component" value="Chromosome 6"/>
</dbReference>
<feature type="compositionally biased region" description="Basic and acidic residues" evidence="1">
    <location>
        <begin position="1"/>
        <end position="13"/>
    </location>
</feature>